<dbReference type="InterPro" id="IPR014031">
    <property type="entry name" value="Ketoacyl_synth_C"/>
</dbReference>
<dbReference type="GO" id="GO:0004315">
    <property type="term" value="F:3-oxoacyl-[acyl-carrier-protein] synthase activity"/>
    <property type="evidence" value="ECO:0007669"/>
    <property type="project" value="InterPro"/>
</dbReference>
<dbReference type="InterPro" id="IPR020806">
    <property type="entry name" value="PKS_PP-bd"/>
</dbReference>
<organism evidence="10 11">
    <name type="scientific">Lentzea fradiae</name>
    <dbReference type="NCBI Taxonomy" id="200378"/>
    <lineage>
        <taxon>Bacteria</taxon>
        <taxon>Bacillati</taxon>
        <taxon>Actinomycetota</taxon>
        <taxon>Actinomycetes</taxon>
        <taxon>Pseudonocardiales</taxon>
        <taxon>Pseudonocardiaceae</taxon>
        <taxon>Lentzea</taxon>
    </lineage>
</organism>
<evidence type="ECO:0000313" key="11">
    <source>
        <dbReference type="Proteomes" id="UP000199623"/>
    </source>
</evidence>
<dbReference type="Pfam" id="PF00698">
    <property type="entry name" value="Acyl_transf_1"/>
    <property type="match status" value="1"/>
</dbReference>
<keyword evidence="11" id="KW-1185">Reference proteome</keyword>
<dbReference type="InterPro" id="IPR020841">
    <property type="entry name" value="PKS_Beta-ketoAc_synthase_dom"/>
</dbReference>
<reference evidence="11" key="1">
    <citation type="submission" date="2016-10" db="EMBL/GenBank/DDBJ databases">
        <authorList>
            <person name="Varghese N."/>
            <person name="Submissions S."/>
        </authorList>
    </citation>
    <scope>NUCLEOTIDE SEQUENCE [LARGE SCALE GENOMIC DNA]</scope>
    <source>
        <strain evidence="11">CGMCC 4.3506</strain>
    </source>
</reference>
<evidence type="ECO:0000256" key="7">
    <source>
        <dbReference type="ARBA" id="ARBA00023315"/>
    </source>
</evidence>
<dbReference type="EMBL" id="FNCC01000019">
    <property type="protein sequence ID" value="SDH31346.1"/>
    <property type="molecule type" value="Genomic_DNA"/>
</dbReference>
<dbReference type="InterPro" id="IPR006162">
    <property type="entry name" value="Ppantetheine_attach_site"/>
</dbReference>
<dbReference type="PROSITE" id="PS00606">
    <property type="entry name" value="KS3_1"/>
    <property type="match status" value="1"/>
</dbReference>
<protein>
    <submittedName>
        <fullName evidence="10">Acyl transferase domain-containing protein</fullName>
    </submittedName>
</protein>
<dbReference type="SMART" id="SM00825">
    <property type="entry name" value="PKS_KS"/>
    <property type="match status" value="1"/>
</dbReference>
<evidence type="ECO:0000256" key="3">
    <source>
        <dbReference type="ARBA" id="ARBA00022679"/>
    </source>
</evidence>
<dbReference type="SUPFAM" id="SSF53901">
    <property type="entry name" value="Thiolase-like"/>
    <property type="match status" value="1"/>
</dbReference>
<keyword evidence="1" id="KW-0596">Phosphopantetheine</keyword>
<dbReference type="InterPro" id="IPR050091">
    <property type="entry name" value="PKS_NRPS_Biosynth_Enz"/>
</dbReference>
<evidence type="ECO:0000256" key="6">
    <source>
        <dbReference type="ARBA" id="ARBA00023268"/>
    </source>
</evidence>
<keyword evidence="7" id="KW-0012">Acyltransferase</keyword>
<dbReference type="Gene3D" id="3.40.47.10">
    <property type="match status" value="1"/>
</dbReference>
<dbReference type="Gene3D" id="3.40.366.10">
    <property type="entry name" value="Malonyl-Coenzyme A Acyl Carrier Protein, domain 2"/>
    <property type="match status" value="1"/>
</dbReference>
<accession>A0A1G8BDP8</accession>
<dbReference type="PROSITE" id="PS00012">
    <property type="entry name" value="PHOSPHOPANTETHEINE"/>
    <property type="match status" value="1"/>
</dbReference>
<dbReference type="InterPro" id="IPR018201">
    <property type="entry name" value="Ketoacyl_synth_AS"/>
</dbReference>
<dbReference type="SMART" id="SM00827">
    <property type="entry name" value="PKS_AT"/>
    <property type="match status" value="1"/>
</dbReference>
<sequence length="1000" mass="103983">MTDAYAPDPEDSVAVVGMAGRFPGAADTGELWRNLTEGRETITFFDHAELLAGGVPPEVAADPRYVPARGVLRDVELFDAAFFGYSARDAQIIDPQQRLFLECAWEAVEHAGHDTTRFDGQVGVYAGSSLSGYLLHLLTDRHLLTTVGPYRIMLANDKDHLTMRVAHKLNLRGPAITVQTACSTSLVAVHQACQALLARECDMALAGGVTIALPQVSGYRYEDEGIMSPDGHCRAFDAAAAGTVAGSGAGVVVLRRLADALRDGDTVHAVVLGSAVNNDGSGKAGYTSPSSEGQAAVIAEALAVAGVDPASVSYVEAHGTGTALGDPIEVSALGAALGRPAGGSRVIGSVKTNIGHLDCAAGVAGLIKAVLALRHRALPGTLHFTEPNPGAAFAAAGLRVTSSLTAWEPPHGLPRRAGVSSFGMGGTNAHVVLQEAAPVTPAEPAREWQVLVLSAATPTALRTAGENLAGHLAAHPHELADAAYTLQVGRRVLRHRRAVVCRDAAGAVTSLRGGEPGPVAEGDGPAGRRPVFMFPGQGVPGSDAVAELYAGEPVFREHVDRAAKLASAELGRDLRDVVLAGDVDALRDTGVAQPALFTLQHALARLWMSWGVLPEAVIGHSVGEFAAACLAGVLDFEDALGLLVARGALMRGLEPGVMLSVPLPEEELAALVSDDVALAAVNAPELGVLSGPEGAIAAREAELAARGVPTRRLHTGLAFHSPLVEPAVAGLRTAAERVSARPPGLPFVSTVTGTWLTSATGPDHWTRHLRATVRFSAGVRTLLDAAPRVLLEVGTGGTLSALARRHRVAGTAVVTSLPARSGAGLAPAVAGLWAAGADVDWAAYHHDGGRRRVPLPTYPFERERHWVDGGAPPAAGWAAPVSTTGVTAPVPDGEAPAPAGRAPGEEDVDELEQAVLDIWRDMLGTDRVGPHDSFVDLGGHSLLAMQITARLREAFVVAVSVERLFELGTPARLAAELERLLVQELESLSDEEVRRLSEPD</sequence>
<dbReference type="GO" id="GO:0006633">
    <property type="term" value="P:fatty acid biosynthetic process"/>
    <property type="evidence" value="ECO:0007669"/>
    <property type="project" value="InterPro"/>
</dbReference>
<evidence type="ECO:0000256" key="2">
    <source>
        <dbReference type="ARBA" id="ARBA00022553"/>
    </source>
</evidence>
<dbReference type="Gene3D" id="1.10.1200.10">
    <property type="entry name" value="ACP-like"/>
    <property type="match status" value="1"/>
</dbReference>
<dbReference type="InterPro" id="IPR036736">
    <property type="entry name" value="ACP-like_sf"/>
</dbReference>
<dbReference type="RefSeq" id="WP_245744514.1">
    <property type="nucleotide sequence ID" value="NZ_FNCC01000019.1"/>
</dbReference>
<dbReference type="InterPro" id="IPR016039">
    <property type="entry name" value="Thiolase-like"/>
</dbReference>
<keyword evidence="5" id="KW-0443">Lipid metabolism</keyword>
<dbReference type="SUPFAM" id="SSF52151">
    <property type="entry name" value="FabD/lysophospholipase-like"/>
    <property type="match status" value="1"/>
</dbReference>
<evidence type="ECO:0000256" key="1">
    <source>
        <dbReference type="ARBA" id="ARBA00022450"/>
    </source>
</evidence>
<dbReference type="InterPro" id="IPR016036">
    <property type="entry name" value="Malonyl_transacylase_ACP-bd"/>
</dbReference>
<dbReference type="AlphaFoldDB" id="A0A1G8BDP8"/>
<evidence type="ECO:0000259" key="9">
    <source>
        <dbReference type="PROSITE" id="PS52004"/>
    </source>
</evidence>
<dbReference type="STRING" id="200378.SAMN05216553_11922"/>
<dbReference type="InterPro" id="IPR014043">
    <property type="entry name" value="Acyl_transferase_dom"/>
</dbReference>
<gene>
    <name evidence="10" type="ORF">SAMN05216553_11922</name>
</gene>
<dbReference type="Gene3D" id="3.30.70.3290">
    <property type="match status" value="1"/>
</dbReference>
<dbReference type="InterPro" id="IPR001227">
    <property type="entry name" value="Ac_transferase_dom_sf"/>
</dbReference>
<evidence type="ECO:0000313" key="10">
    <source>
        <dbReference type="EMBL" id="SDH31346.1"/>
    </source>
</evidence>
<dbReference type="GO" id="GO:0031177">
    <property type="term" value="F:phosphopantetheine binding"/>
    <property type="evidence" value="ECO:0007669"/>
    <property type="project" value="InterPro"/>
</dbReference>
<dbReference type="InterPro" id="IPR009081">
    <property type="entry name" value="PP-bd_ACP"/>
</dbReference>
<dbReference type="FunFam" id="3.40.47.10:FF:000042">
    <property type="entry name" value="Polyketide synthase Pks13"/>
    <property type="match status" value="1"/>
</dbReference>
<feature type="domain" description="Carrier" evidence="8">
    <location>
        <begin position="906"/>
        <end position="981"/>
    </location>
</feature>
<dbReference type="SUPFAM" id="SSF55048">
    <property type="entry name" value="Probable ACP-binding domain of malonyl-CoA ACP transacylase"/>
    <property type="match status" value="1"/>
</dbReference>
<dbReference type="Pfam" id="PF22621">
    <property type="entry name" value="CurL-like_PKS_C"/>
    <property type="match status" value="1"/>
</dbReference>
<keyword evidence="2" id="KW-0597">Phosphoprotein</keyword>
<dbReference type="PANTHER" id="PTHR43775:SF51">
    <property type="entry name" value="INACTIVE PHENOLPHTHIOCEROL SYNTHESIS POLYKETIDE SYNTHASE TYPE I PKS1-RELATED"/>
    <property type="match status" value="1"/>
</dbReference>
<dbReference type="GO" id="GO:0004312">
    <property type="term" value="F:fatty acid synthase activity"/>
    <property type="evidence" value="ECO:0007669"/>
    <property type="project" value="TreeGrafter"/>
</dbReference>
<name>A0A1G8BDP8_9PSEU</name>
<dbReference type="Pfam" id="PF00109">
    <property type="entry name" value="ketoacyl-synt"/>
    <property type="match status" value="1"/>
</dbReference>
<dbReference type="PROSITE" id="PS50075">
    <property type="entry name" value="CARRIER"/>
    <property type="match status" value="1"/>
</dbReference>
<evidence type="ECO:0000256" key="5">
    <source>
        <dbReference type="ARBA" id="ARBA00023098"/>
    </source>
</evidence>
<keyword evidence="3 10" id="KW-0808">Transferase</keyword>
<dbReference type="PANTHER" id="PTHR43775">
    <property type="entry name" value="FATTY ACID SYNTHASE"/>
    <property type="match status" value="1"/>
</dbReference>
<dbReference type="SMART" id="SM00823">
    <property type="entry name" value="PKS_PP"/>
    <property type="match status" value="1"/>
</dbReference>
<evidence type="ECO:0000256" key="4">
    <source>
        <dbReference type="ARBA" id="ARBA00022832"/>
    </source>
</evidence>
<dbReference type="Pfam" id="PF00550">
    <property type="entry name" value="PP-binding"/>
    <property type="match status" value="1"/>
</dbReference>
<keyword evidence="6" id="KW-0511">Multifunctional enzyme</keyword>
<dbReference type="Proteomes" id="UP000199623">
    <property type="component" value="Unassembled WGS sequence"/>
</dbReference>
<dbReference type="InterPro" id="IPR014030">
    <property type="entry name" value="Ketoacyl_synth_N"/>
</dbReference>
<proteinExistence type="predicted"/>
<evidence type="ECO:0000259" key="8">
    <source>
        <dbReference type="PROSITE" id="PS50075"/>
    </source>
</evidence>
<dbReference type="CDD" id="cd00833">
    <property type="entry name" value="PKS"/>
    <property type="match status" value="1"/>
</dbReference>
<dbReference type="InterPro" id="IPR016035">
    <property type="entry name" value="Acyl_Trfase/lysoPLipase"/>
</dbReference>
<dbReference type="SUPFAM" id="SSF47336">
    <property type="entry name" value="ACP-like"/>
    <property type="match status" value="1"/>
</dbReference>
<keyword evidence="4" id="KW-0276">Fatty acid metabolism</keyword>
<feature type="domain" description="Ketosynthase family 3 (KS3)" evidence="9">
    <location>
        <begin position="10"/>
        <end position="435"/>
    </location>
</feature>
<dbReference type="PROSITE" id="PS52004">
    <property type="entry name" value="KS3_2"/>
    <property type="match status" value="1"/>
</dbReference>
<dbReference type="Pfam" id="PF02801">
    <property type="entry name" value="Ketoacyl-synt_C"/>
    <property type="match status" value="1"/>
</dbReference>